<dbReference type="Gene3D" id="1.20.5.170">
    <property type="match status" value="1"/>
</dbReference>
<evidence type="ECO:0000256" key="1">
    <source>
        <dbReference type="SAM" id="MobiDB-lite"/>
    </source>
</evidence>
<dbReference type="Gene3D" id="1.25.40.90">
    <property type="match status" value="1"/>
</dbReference>
<feature type="region of interest" description="Disordered" evidence="1">
    <location>
        <begin position="386"/>
        <end position="406"/>
    </location>
</feature>
<accession>A0A183SHL2</accession>
<dbReference type="InterPro" id="IPR041198">
    <property type="entry name" value="GGA_N-GAT"/>
</dbReference>
<sequence length="670" mass="72738">LLTHVNFDSYSRIFELIKNDHTAPETALRILAHKVQSPQEKEAMGALTHLGDSTSERVKSKCIDLFHTWNRDLGEKYPKISEAYQLLKSQGVIKEDQRTPSSAKATGDGEHTARSSLFENSRHAEVSPLAPSPRTMLDLLSIHVNPTPSLQTLAKLLKSRNPDDLQKANEIIKSIVDEEDAKLERRSRRALEMKTLQDNTQLLEEMLKHVQPGRTDTLDAEVMQEIAAAIKKARPALFQLATSEETDQAEVLANIVDICGRASTVLERYEVVVLNKPPSTVQPAGTENDARPASDPSDTSHLSDLLLSDDQLPDEDLLTKELSRFGLQDAVPPRQRQQEAPHSNGQSSSAVQTTSSTTVASAPSSNVDLLGDLLFSSPAESSPIKHPLLMPNNLDEPASQPCPPQLSLISTLNSRGSAVSVDTAEITTTTEKPSSPQKSSPSKLFGELDNVGRQMLGLTTTRSGSSLNSLAQAASEKKILSNSTGSSQILHNADAPVASPSPTEKSSTTSISESTNRVSLASLPELPLSAIQPHPVHTNPLLVYGDADGEHCVDVYLHYTGNVPAPGVRVFIAVVTSRNPLPITQVTLRLGVDKVLPNLIFLCPCKLRQLSASADTLPAFCSFLPPSPIKQIIFVQHPINQSETPLKFQFSFTVDEEDVLESGQVSVRLD</sequence>
<dbReference type="AlphaFoldDB" id="A0A183SHL2"/>
<dbReference type="PROSITE" id="PS50909">
    <property type="entry name" value="GAT"/>
    <property type="match status" value="1"/>
</dbReference>
<dbReference type="Gene3D" id="2.60.40.1230">
    <property type="match status" value="1"/>
</dbReference>
<evidence type="ECO:0000259" key="2">
    <source>
        <dbReference type="PROSITE" id="PS50909"/>
    </source>
</evidence>
<dbReference type="GO" id="GO:0006893">
    <property type="term" value="P:Golgi to plasma membrane transport"/>
    <property type="evidence" value="ECO:0007669"/>
    <property type="project" value="TreeGrafter"/>
</dbReference>
<feature type="compositionally biased region" description="Low complexity" evidence="1">
    <location>
        <begin position="346"/>
        <end position="363"/>
    </location>
</feature>
<dbReference type="PANTHER" id="PTHR45905:SF1">
    <property type="entry name" value="GOLGI-LOCALIZED, GAMMA-ADAPTIN EAR CONTAINING, ARF BINDING PROTEIN"/>
    <property type="match status" value="1"/>
</dbReference>
<dbReference type="GO" id="GO:0031267">
    <property type="term" value="F:small GTPase binding"/>
    <property type="evidence" value="ECO:0007669"/>
    <property type="project" value="InterPro"/>
</dbReference>
<dbReference type="SUPFAM" id="SSF49348">
    <property type="entry name" value="Clathrin adaptor appendage domain"/>
    <property type="match status" value="1"/>
</dbReference>
<dbReference type="Gene3D" id="1.20.58.160">
    <property type="match status" value="1"/>
</dbReference>
<dbReference type="PANTHER" id="PTHR45905">
    <property type="entry name" value="GOLGI-LOCALIZED, GAMMA-ADAPTIN EAR CONTAINING, ARF BINDING PROTEIN"/>
    <property type="match status" value="1"/>
</dbReference>
<dbReference type="GO" id="GO:0035091">
    <property type="term" value="F:phosphatidylinositol binding"/>
    <property type="evidence" value="ECO:0007669"/>
    <property type="project" value="InterPro"/>
</dbReference>
<protein>
    <submittedName>
        <fullName evidence="3">GAT domain-containing protein</fullName>
    </submittedName>
</protein>
<dbReference type="InterPro" id="IPR004152">
    <property type="entry name" value="GAT_dom"/>
</dbReference>
<feature type="region of interest" description="Disordered" evidence="1">
    <location>
        <begin position="492"/>
        <end position="516"/>
    </location>
</feature>
<dbReference type="InterPro" id="IPR008942">
    <property type="entry name" value="ENTH_VHS"/>
</dbReference>
<feature type="compositionally biased region" description="Low complexity" evidence="1">
    <location>
        <begin position="500"/>
        <end position="516"/>
    </location>
</feature>
<feature type="region of interest" description="Disordered" evidence="1">
    <location>
        <begin position="93"/>
        <end position="113"/>
    </location>
</feature>
<dbReference type="SUPFAM" id="SSF89009">
    <property type="entry name" value="GAT-like domain"/>
    <property type="match status" value="1"/>
</dbReference>
<dbReference type="Pfam" id="PF03127">
    <property type="entry name" value="GAT"/>
    <property type="match status" value="1"/>
</dbReference>
<dbReference type="SUPFAM" id="SSF48464">
    <property type="entry name" value="ENTH/VHS domain"/>
    <property type="match status" value="1"/>
</dbReference>
<dbReference type="GO" id="GO:0034394">
    <property type="term" value="P:protein localization to cell surface"/>
    <property type="evidence" value="ECO:0007669"/>
    <property type="project" value="TreeGrafter"/>
</dbReference>
<dbReference type="InterPro" id="IPR027422">
    <property type="entry name" value="GGA1-3"/>
</dbReference>
<dbReference type="GO" id="GO:0006886">
    <property type="term" value="P:intracellular protein transport"/>
    <property type="evidence" value="ECO:0007669"/>
    <property type="project" value="InterPro"/>
</dbReference>
<dbReference type="GO" id="GO:0043130">
    <property type="term" value="F:ubiquitin binding"/>
    <property type="evidence" value="ECO:0007669"/>
    <property type="project" value="InterPro"/>
</dbReference>
<dbReference type="InterPro" id="IPR038425">
    <property type="entry name" value="GAT_sf"/>
</dbReference>
<feature type="compositionally biased region" description="Low complexity" evidence="1">
    <location>
        <begin position="432"/>
        <end position="443"/>
    </location>
</feature>
<name>A0A183SHL2_SCHSO</name>
<proteinExistence type="predicted"/>
<dbReference type="Pfam" id="PF18308">
    <property type="entry name" value="GGA_N-GAT"/>
    <property type="match status" value="1"/>
</dbReference>
<dbReference type="WBParaSite" id="SSLN_0000382701-mRNA-1">
    <property type="protein sequence ID" value="SSLN_0000382701-mRNA-1"/>
    <property type="gene ID" value="SSLN_0000382701"/>
</dbReference>
<feature type="domain" description="GAT" evidence="2">
    <location>
        <begin position="146"/>
        <end position="274"/>
    </location>
</feature>
<feature type="region of interest" description="Disordered" evidence="1">
    <location>
        <begin position="278"/>
        <end position="304"/>
    </location>
</feature>
<organism evidence="3">
    <name type="scientific">Schistocephalus solidus</name>
    <name type="common">Tapeworm</name>
    <dbReference type="NCBI Taxonomy" id="70667"/>
    <lineage>
        <taxon>Eukaryota</taxon>
        <taxon>Metazoa</taxon>
        <taxon>Spiralia</taxon>
        <taxon>Lophotrochozoa</taxon>
        <taxon>Platyhelminthes</taxon>
        <taxon>Cestoda</taxon>
        <taxon>Eucestoda</taxon>
        <taxon>Diphyllobothriidea</taxon>
        <taxon>Diphyllobothriidae</taxon>
        <taxon>Schistocephalus</taxon>
    </lineage>
</organism>
<feature type="compositionally biased region" description="Low complexity" evidence="1">
    <location>
        <begin position="294"/>
        <end position="304"/>
    </location>
</feature>
<evidence type="ECO:0000313" key="3">
    <source>
        <dbReference type="WBParaSite" id="SSLN_0000382701-mRNA-1"/>
    </source>
</evidence>
<reference evidence="3" key="1">
    <citation type="submission" date="2016-06" db="UniProtKB">
        <authorList>
            <consortium name="WormBaseParasite"/>
        </authorList>
    </citation>
    <scope>IDENTIFICATION</scope>
</reference>
<feature type="region of interest" description="Disordered" evidence="1">
    <location>
        <begin position="420"/>
        <end position="445"/>
    </location>
</feature>
<feature type="region of interest" description="Disordered" evidence="1">
    <location>
        <begin position="330"/>
        <end position="363"/>
    </location>
</feature>
<dbReference type="GO" id="GO:0005802">
    <property type="term" value="C:trans-Golgi network"/>
    <property type="evidence" value="ECO:0007669"/>
    <property type="project" value="InterPro"/>
</dbReference>
<dbReference type="InterPro" id="IPR013041">
    <property type="entry name" value="Clathrin_app_Ig-like_sf"/>
</dbReference>